<dbReference type="InterPro" id="IPR001650">
    <property type="entry name" value="Helicase_C-like"/>
</dbReference>
<proteinExistence type="inferred from homology"/>
<dbReference type="EMBL" id="JACIUY010000064">
    <property type="protein sequence ID" value="MBB1086711.1"/>
    <property type="molecule type" value="Genomic_DNA"/>
</dbReference>
<dbReference type="SMART" id="SM00487">
    <property type="entry name" value="DEXDc"/>
    <property type="match status" value="1"/>
</dbReference>
<evidence type="ECO:0000256" key="5">
    <source>
        <dbReference type="ARBA" id="ARBA00022801"/>
    </source>
</evidence>
<evidence type="ECO:0000313" key="21">
    <source>
        <dbReference type="Proteomes" id="UP000544052"/>
    </source>
</evidence>
<evidence type="ECO:0000313" key="19">
    <source>
        <dbReference type="EMBL" id="MBB1086711.1"/>
    </source>
</evidence>
<gene>
    <name evidence="19" type="primary">recG</name>
    <name evidence="19" type="ORF">H5R63_07970</name>
    <name evidence="18" type="ORF">H5R64_08325</name>
</gene>
<keyword evidence="4 15" id="KW-0227">DNA damage</keyword>
<evidence type="ECO:0000256" key="10">
    <source>
        <dbReference type="ARBA" id="ARBA00023204"/>
    </source>
</evidence>
<evidence type="ECO:0000256" key="2">
    <source>
        <dbReference type="ARBA" id="ARBA00017846"/>
    </source>
</evidence>
<evidence type="ECO:0000313" key="18">
    <source>
        <dbReference type="EMBL" id="MBB1063760.1"/>
    </source>
</evidence>
<name>A0A7W3U0K0_9LACO</name>
<dbReference type="Proteomes" id="UP000518255">
    <property type="component" value="Unassembled WGS sequence"/>
</dbReference>
<evidence type="ECO:0000256" key="8">
    <source>
        <dbReference type="ARBA" id="ARBA00023125"/>
    </source>
</evidence>
<evidence type="ECO:0000259" key="17">
    <source>
        <dbReference type="PROSITE" id="PS51194"/>
    </source>
</evidence>
<keyword evidence="3 15" id="KW-0547">Nucleotide-binding</keyword>
<dbReference type="PROSITE" id="PS51192">
    <property type="entry name" value="HELICASE_ATP_BIND_1"/>
    <property type="match status" value="1"/>
</dbReference>
<evidence type="ECO:0000256" key="6">
    <source>
        <dbReference type="ARBA" id="ARBA00022806"/>
    </source>
</evidence>
<evidence type="ECO:0000259" key="16">
    <source>
        <dbReference type="PROSITE" id="PS51192"/>
    </source>
</evidence>
<comment type="catalytic activity">
    <reaction evidence="14 15">
        <text>ATP + H2O = ADP + phosphate + H(+)</text>
        <dbReference type="Rhea" id="RHEA:13065"/>
        <dbReference type="ChEBI" id="CHEBI:15377"/>
        <dbReference type="ChEBI" id="CHEBI:15378"/>
        <dbReference type="ChEBI" id="CHEBI:30616"/>
        <dbReference type="ChEBI" id="CHEBI:43474"/>
        <dbReference type="ChEBI" id="CHEBI:456216"/>
        <dbReference type="EC" id="5.6.2.4"/>
    </reaction>
</comment>
<sequence>MKSLQDPVSVLKGVGPKRVAQLATLNIDKIEDLLTYYPTRYNDFTPNDLKTVKDRQKVTVKGKIVSEPLFSRFGYRRNRLSFRLKVGQQVIMVTFFNQPYLKKQVELERPVTVMGKWDATRQQVTGTKLVTTTGTPENEFGAVYPVNKHLRQSTLRSLIRQAYEDYQHVIPTLLPRTLRQRYRLMDRREMIKELHFPENQALAKAARRTATYEEFFLFQLRLQAIRRAYRQEDGTRILYRNDELKEFISQLPFELTNAQKRVVNEICRDLRQPIQMNRLLQGDVGSGKTIVAAIAIYATITAGYQAALMAPTEILATQHAEKIVKVFAGTHVHVGLLTGSLTAKQHRELVNAIKKGEINLIIGTHALIQEDVQYANLGLVITDEQHRFGVNQRQQLREKGEHPDVLAMTATPIPRTLAITSYGEMDVSVIDELPAGRKPIETQWLKDKQSNDALKFLREQLASGAQAYVVSPLIEESEVLDVQNATDLYQRLADYFHPDYKVGLLHGRLNGNEKDAVMKEFQEGKIQVLVSTTVVEVGVDNPNATVMIIYNADRFGLAQLHQLRGRVGRGERQSYCLLIADPKTDEGIERMKTMVATTDGFKVAQRDLELRGAGDILGAKQSGVPDFKVGDPVGDLKILQIAKEDATNLLTTPHWDQIDDNLPLVLYLKRNQLETHFD</sequence>
<keyword evidence="8" id="KW-0238">DNA-binding</keyword>
<evidence type="ECO:0000256" key="4">
    <source>
        <dbReference type="ARBA" id="ARBA00022763"/>
    </source>
</evidence>
<evidence type="ECO:0000256" key="9">
    <source>
        <dbReference type="ARBA" id="ARBA00023172"/>
    </source>
</evidence>
<dbReference type="CDD" id="cd17992">
    <property type="entry name" value="DEXHc_RecG"/>
    <property type="match status" value="1"/>
</dbReference>
<keyword evidence="21" id="KW-1185">Reference proteome</keyword>
<keyword evidence="10 15" id="KW-0234">DNA repair</keyword>
<dbReference type="GO" id="GO:0006281">
    <property type="term" value="P:DNA repair"/>
    <property type="evidence" value="ECO:0007669"/>
    <property type="project" value="UniProtKB-UniRule"/>
</dbReference>
<organism evidence="19 20">
    <name type="scientific">Limosilactobacillus fastidiosus</name>
    <dbReference type="NCBI Taxonomy" id="2759855"/>
    <lineage>
        <taxon>Bacteria</taxon>
        <taxon>Bacillati</taxon>
        <taxon>Bacillota</taxon>
        <taxon>Bacilli</taxon>
        <taxon>Lactobacillales</taxon>
        <taxon>Lactobacillaceae</taxon>
        <taxon>Limosilactobacillus</taxon>
    </lineage>
</organism>
<dbReference type="PROSITE" id="PS51194">
    <property type="entry name" value="HELICASE_CTER"/>
    <property type="match status" value="1"/>
</dbReference>
<feature type="domain" description="Helicase ATP-binding" evidence="16">
    <location>
        <begin position="269"/>
        <end position="430"/>
    </location>
</feature>
<evidence type="ECO:0000256" key="15">
    <source>
        <dbReference type="RuleBase" id="RU363016"/>
    </source>
</evidence>
<comment type="catalytic activity">
    <reaction evidence="12 15">
        <text>Couples ATP hydrolysis with the unwinding of duplex DNA by translocating in the 3'-5' direction.</text>
        <dbReference type="EC" id="5.6.2.4"/>
    </reaction>
</comment>
<dbReference type="SUPFAM" id="SSF52540">
    <property type="entry name" value="P-loop containing nucleoside triphosphate hydrolases"/>
    <property type="match status" value="2"/>
</dbReference>
<dbReference type="NCBIfam" id="TIGR00643">
    <property type="entry name" value="recG"/>
    <property type="match status" value="1"/>
</dbReference>
<dbReference type="CDD" id="cd18811">
    <property type="entry name" value="SF2_C_RecG"/>
    <property type="match status" value="1"/>
</dbReference>
<dbReference type="InterPro" id="IPR014001">
    <property type="entry name" value="Helicase_ATP-bd"/>
</dbReference>
<comment type="caution">
    <text evidence="19">The sequence shown here is derived from an EMBL/GenBank/DDBJ whole genome shotgun (WGS) entry which is preliminary data.</text>
</comment>
<evidence type="ECO:0000256" key="14">
    <source>
        <dbReference type="ARBA" id="ARBA00048988"/>
    </source>
</evidence>
<dbReference type="NCBIfam" id="NF008168">
    <property type="entry name" value="PRK10917.2-2"/>
    <property type="match status" value="1"/>
</dbReference>
<keyword evidence="11" id="KW-0413">Isomerase</keyword>
<dbReference type="InterPro" id="IPR012340">
    <property type="entry name" value="NA-bd_OB-fold"/>
</dbReference>
<dbReference type="InterPro" id="IPR033454">
    <property type="entry name" value="RecG_wedge"/>
</dbReference>
<dbReference type="SUPFAM" id="SSF50249">
    <property type="entry name" value="Nucleic acid-binding proteins"/>
    <property type="match status" value="1"/>
</dbReference>
<evidence type="ECO:0000256" key="13">
    <source>
        <dbReference type="ARBA" id="ARBA00034808"/>
    </source>
</evidence>
<dbReference type="PANTHER" id="PTHR47964">
    <property type="entry name" value="ATP-DEPENDENT DNA HELICASE HOMOLOG RECG, CHLOROPLASTIC"/>
    <property type="match status" value="1"/>
</dbReference>
<dbReference type="InterPro" id="IPR045562">
    <property type="entry name" value="RecG_dom3_C"/>
</dbReference>
<dbReference type="SMART" id="SM00490">
    <property type="entry name" value="HELICc"/>
    <property type="match status" value="1"/>
</dbReference>
<keyword evidence="9 15" id="KW-0233">DNA recombination</keyword>
<dbReference type="PANTHER" id="PTHR47964:SF1">
    <property type="entry name" value="ATP-DEPENDENT DNA HELICASE HOMOLOG RECG, CHLOROPLASTIC"/>
    <property type="match status" value="1"/>
</dbReference>
<evidence type="ECO:0000256" key="11">
    <source>
        <dbReference type="ARBA" id="ARBA00023235"/>
    </source>
</evidence>
<dbReference type="InterPro" id="IPR027417">
    <property type="entry name" value="P-loop_NTPase"/>
</dbReference>
<keyword evidence="5 15" id="KW-0378">Hydrolase</keyword>
<protein>
    <recommendedName>
        <fullName evidence="2 15">ATP-dependent DNA helicase RecG</fullName>
        <ecNumber evidence="13 15">5.6.2.4</ecNumber>
    </recommendedName>
</protein>
<evidence type="ECO:0000313" key="20">
    <source>
        <dbReference type="Proteomes" id="UP000518255"/>
    </source>
</evidence>
<dbReference type="EC" id="5.6.2.4" evidence="13 15"/>
<dbReference type="InterPro" id="IPR011545">
    <property type="entry name" value="DEAD/DEAH_box_helicase_dom"/>
</dbReference>
<dbReference type="RefSeq" id="WP_182581717.1">
    <property type="nucleotide sequence ID" value="NZ_JACIUY010000064.1"/>
</dbReference>
<dbReference type="Gene3D" id="3.40.50.300">
    <property type="entry name" value="P-loop containing nucleotide triphosphate hydrolases"/>
    <property type="match status" value="2"/>
</dbReference>
<evidence type="ECO:0000256" key="12">
    <source>
        <dbReference type="ARBA" id="ARBA00034617"/>
    </source>
</evidence>
<dbReference type="Pfam" id="PF19833">
    <property type="entry name" value="RecG_dom3_C"/>
    <property type="match status" value="1"/>
</dbReference>
<reference evidence="20 21" key="1">
    <citation type="submission" date="2020-07" db="EMBL/GenBank/DDBJ databases">
        <title>Description of Limosilactobacillus balticus sp. nov., Limosilactobacillus agrestis sp. nov., Limosilactobacillus albertensis sp. nov., Limosilactobacillus rudii sp. nov., Limosilactobacillus fastidiosus sp. nov., five novel Limosilactobacillus species isolated from the vertebrate gastrointestinal tract, and proposal of 6 subspecies of Limosilactobacillus reuteri adapted to the gastrointestinal tract of specific vertebrate hosts.</title>
        <authorList>
            <person name="Li F."/>
            <person name="Cheng C."/>
            <person name="Zheng J."/>
            <person name="Quevedo R.M."/>
            <person name="Li J."/>
            <person name="Roos S."/>
            <person name="Gaenzle M.G."/>
            <person name="Walter J."/>
        </authorList>
    </citation>
    <scope>NUCLEOTIDE SEQUENCE [LARGE SCALE GENOMIC DNA]</scope>
    <source>
        <strain evidence="19 20">WF-MA3-C</strain>
        <strain evidence="18 21">WF-MO7-1</strain>
    </source>
</reference>
<dbReference type="CDD" id="cd04488">
    <property type="entry name" value="RecG_wedge_OBF"/>
    <property type="match status" value="1"/>
</dbReference>
<comment type="similarity">
    <text evidence="1 15">Belongs to the helicase family. RecG subfamily.</text>
</comment>
<dbReference type="GO" id="GO:0016787">
    <property type="term" value="F:hydrolase activity"/>
    <property type="evidence" value="ECO:0007669"/>
    <property type="project" value="UniProtKB-KW"/>
</dbReference>
<comment type="function">
    <text evidence="15">Plays a critical role in recombination and DNA repair. Helps process Holliday junction intermediates to mature products by catalyzing branch migration. Has replication fork regression activity, unwinds stalled or blocked replication forks to make a HJ that can be resolved. Has a DNA unwinding activity characteristic of a DNA helicase with 3'-5' polarity.</text>
</comment>
<dbReference type="GO" id="GO:0005524">
    <property type="term" value="F:ATP binding"/>
    <property type="evidence" value="ECO:0007669"/>
    <property type="project" value="UniProtKB-KW"/>
</dbReference>
<dbReference type="Pfam" id="PF00270">
    <property type="entry name" value="DEAD"/>
    <property type="match status" value="1"/>
</dbReference>
<dbReference type="GO" id="GO:0003677">
    <property type="term" value="F:DNA binding"/>
    <property type="evidence" value="ECO:0007669"/>
    <property type="project" value="UniProtKB-KW"/>
</dbReference>
<evidence type="ECO:0000256" key="7">
    <source>
        <dbReference type="ARBA" id="ARBA00022840"/>
    </source>
</evidence>
<dbReference type="Pfam" id="PF17191">
    <property type="entry name" value="RecG_wedge"/>
    <property type="match status" value="1"/>
</dbReference>
<dbReference type="Gene3D" id="2.40.50.140">
    <property type="entry name" value="Nucleic acid-binding proteins"/>
    <property type="match status" value="1"/>
</dbReference>
<dbReference type="InterPro" id="IPR004609">
    <property type="entry name" value="ATP-dep_DNA_helicase_RecG"/>
</dbReference>
<dbReference type="EMBL" id="JACIUZ010000044">
    <property type="protein sequence ID" value="MBB1063760.1"/>
    <property type="molecule type" value="Genomic_DNA"/>
</dbReference>
<dbReference type="InterPro" id="IPR047112">
    <property type="entry name" value="RecG/Mfd"/>
</dbReference>
<dbReference type="AlphaFoldDB" id="A0A7W3U0K0"/>
<evidence type="ECO:0000256" key="3">
    <source>
        <dbReference type="ARBA" id="ARBA00022741"/>
    </source>
</evidence>
<dbReference type="Proteomes" id="UP000544052">
    <property type="component" value="Unassembled WGS sequence"/>
</dbReference>
<dbReference type="GO" id="GO:0006310">
    <property type="term" value="P:DNA recombination"/>
    <property type="evidence" value="ECO:0007669"/>
    <property type="project" value="UniProtKB-UniRule"/>
</dbReference>
<feature type="domain" description="Helicase C-terminal" evidence="17">
    <location>
        <begin position="449"/>
        <end position="609"/>
    </location>
</feature>
<keyword evidence="7 15" id="KW-0067">ATP-binding</keyword>
<evidence type="ECO:0000256" key="1">
    <source>
        <dbReference type="ARBA" id="ARBA00007504"/>
    </source>
</evidence>
<dbReference type="GO" id="GO:0043138">
    <property type="term" value="F:3'-5' DNA helicase activity"/>
    <property type="evidence" value="ECO:0007669"/>
    <property type="project" value="UniProtKB-EC"/>
</dbReference>
<dbReference type="Pfam" id="PF00271">
    <property type="entry name" value="Helicase_C"/>
    <property type="match status" value="1"/>
</dbReference>
<dbReference type="NCBIfam" id="NF008165">
    <property type="entry name" value="PRK10917.1-3"/>
    <property type="match status" value="1"/>
</dbReference>
<accession>A0A7W3U0K0</accession>
<keyword evidence="6 15" id="KW-0347">Helicase</keyword>